<sequence length="53" mass="5785">MPSMVGSRPTGLSDPAELLDIIIILSSSSERGQHDSPLICFVGYDTYSSRDNR</sequence>
<name>A0A158JKH0_9BURK</name>
<evidence type="ECO:0000313" key="1">
    <source>
        <dbReference type="EMBL" id="SAL68963.1"/>
    </source>
</evidence>
<evidence type="ECO:0000313" key="2">
    <source>
        <dbReference type="Proteomes" id="UP000054683"/>
    </source>
</evidence>
<proteinExistence type="predicted"/>
<dbReference type="Proteomes" id="UP000054683">
    <property type="component" value="Unassembled WGS sequence"/>
</dbReference>
<dbReference type="AlphaFoldDB" id="A0A158JKH0"/>
<dbReference type="EMBL" id="FCOK02000095">
    <property type="protein sequence ID" value="SAL68963.1"/>
    <property type="molecule type" value="Genomic_DNA"/>
</dbReference>
<gene>
    <name evidence="1" type="ORF">AWB69_08118</name>
</gene>
<organism evidence="1 2">
    <name type="scientific">Caballeronia udeis</name>
    <dbReference type="NCBI Taxonomy" id="1232866"/>
    <lineage>
        <taxon>Bacteria</taxon>
        <taxon>Pseudomonadati</taxon>
        <taxon>Pseudomonadota</taxon>
        <taxon>Betaproteobacteria</taxon>
        <taxon>Burkholderiales</taxon>
        <taxon>Burkholderiaceae</taxon>
        <taxon>Caballeronia</taxon>
    </lineage>
</organism>
<reference evidence="1 2" key="1">
    <citation type="submission" date="2016-01" db="EMBL/GenBank/DDBJ databases">
        <authorList>
            <person name="Oliw E.H."/>
        </authorList>
    </citation>
    <scope>NUCLEOTIDE SEQUENCE [LARGE SCALE GENOMIC DNA]</scope>
    <source>
        <strain evidence="1">LMG 27134</strain>
    </source>
</reference>
<accession>A0A158JKH0</accession>
<protein>
    <submittedName>
        <fullName evidence="1">Uncharacterized protein</fullName>
    </submittedName>
</protein>